<feature type="domain" description="Integrase catalytic" evidence="2">
    <location>
        <begin position="62"/>
        <end position="225"/>
    </location>
</feature>
<name>A0ABS1RVE4_RHOSU</name>
<organism evidence="3 4">
    <name type="scientific">Rhodovulum sulfidophilum</name>
    <name type="common">Rhodobacter sulfidophilus</name>
    <dbReference type="NCBI Taxonomy" id="35806"/>
    <lineage>
        <taxon>Bacteria</taxon>
        <taxon>Pseudomonadati</taxon>
        <taxon>Pseudomonadota</taxon>
        <taxon>Alphaproteobacteria</taxon>
        <taxon>Rhodobacterales</taxon>
        <taxon>Paracoccaceae</taxon>
        <taxon>Rhodovulum</taxon>
    </lineage>
</organism>
<proteinExistence type="predicted"/>
<evidence type="ECO:0000313" key="3">
    <source>
        <dbReference type="EMBL" id="MBL3610045.1"/>
    </source>
</evidence>
<comment type="caution">
    <text evidence="3">The sequence shown here is derived from an EMBL/GenBank/DDBJ whole genome shotgun (WGS) entry which is preliminary data.</text>
</comment>
<keyword evidence="4" id="KW-1185">Reference proteome</keyword>
<sequence>MIESTRQHMASTADRRIAALIRDADRQVNDKRIEPPWQREGLKAREKQRNMGRLRLSDGACIGRWPEYRDHVWSGDLVHCRIDDGHAFRPLDILDEHSKERLAIEADRKLTSTNVIDARTDRFILRAVPAFIRPDNGPEFVVRAGREWVAAVGAKTACIVPGSPRKNGYCESVDARFRNELLNGQAFCCLREARILLEEWRRPRNTKRPNTALGYRPQRRKASFQWAGRQPCKNN</sequence>
<dbReference type="PANTHER" id="PTHR47515:SF2">
    <property type="entry name" value="INTEGRASE CORE DOMAIN PROTEIN"/>
    <property type="match status" value="1"/>
</dbReference>
<dbReference type="Pfam" id="PF13683">
    <property type="entry name" value="rve_3"/>
    <property type="match status" value="1"/>
</dbReference>
<dbReference type="PROSITE" id="PS50994">
    <property type="entry name" value="INTEGRASE"/>
    <property type="match status" value="1"/>
</dbReference>
<accession>A0ABS1RVE4</accession>
<evidence type="ECO:0000259" key="2">
    <source>
        <dbReference type="PROSITE" id="PS50994"/>
    </source>
</evidence>
<dbReference type="SUPFAM" id="SSF53098">
    <property type="entry name" value="Ribonuclease H-like"/>
    <property type="match status" value="1"/>
</dbReference>
<evidence type="ECO:0000256" key="1">
    <source>
        <dbReference type="SAM" id="MobiDB-lite"/>
    </source>
</evidence>
<dbReference type="Gene3D" id="3.30.420.10">
    <property type="entry name" value="Ribonuclease H-like superfamily/Ribonuclease H"/>
    <property type="match status" value="1"/>
</dbReference>
<dbReference type="Proteomes" id="UP000604473">
    <property type="component" value="Unassembled WGS sequence"/>
</dbReference>
<reference evidence="3 4" key="1">
    <citation type="submission" date="2021-01" db="EMBL/GenBank/DDBJ databases">
        <title>Draft genomes of Rhodovulum sulfidophilum.</title>
        <authorList>
            <person name="Guzman M.S."/>
        </authorList>
    </citation>
    <scope>NUCLEOTIDE SEQUENCE [LARGE SCALE GENOMIC DNA]</scope>
    <source>
        <strain evidence="3 4">AB35</strain>
    </source>
</reference>
<evidence type="ECO:0000313" key="4">
    <source>
        <dbReference type="Proteomes" id="UP000604473"/>
    </source>
</evidence>
<feature type="region of interest" description="Disordered" evidence="1">
    <location>
        <begin position="207"/>
        <end position="235"/>
    </location>
</feature>
<protein>
    <submittedName>
        <fullName evidence="3">Transposase family protein</fullName>
    </submittedName>
</protein>
<dbReference type="InterPro" id="IPR012337">
    <property type="entry name" value="RNaseH-like_sf"/>
</dbReference>
<dbReference type="PANTHER" id="PTHR47515">
    <property type="entry name" value="LOW CALCIUM RESPONSE LOCUS PROTEIN T"/>
    <property type="match status" value="1"/>
</dbReference>
<gene>
    <name evidence="3" type="ORF">JMM60_14800</name>
</gene>
<dbReference type="EMBL" id="JAESJJ010000021">
    <property type="protein sequence ID" value="MBL3610045.1"/>
    <property type="molecule type" value="Genomic_DNA"/>
</dbReference>
<dbReference type="InterPro" id="IPR036397">
    <property type="entry name" value="RNaseH_sf"/>
</dbReference>
<dbReference type="InterPro" id="IPR001584">
    <property type="entry name" value="Integrase_cat-core"/>
</dbReference>